<keyword evidence="8" id="KW-1185">Reference proteome</keyword>
<evidence type="ECO:0000256" key="1">
    <source>
        <dbReference type="ARBA" id="ARBA00022490"/>
    </source>
</evidence>
<comment type="caution">
    <text evidence="6">Lacks conserved residue(s) required for the propagation of feature annotation.</text>
</comment>
<organism evidence="7 8">
    <name type="scientific">Cyclobacterium amurskyense</name>
    <dbReference type="NCBI Taxonomy" id="320787"/>
    <lineage>
        <taxon>Bacteria</taxon>
        <taxon>Pseudomonadati</taxon>
        <taxon>Bacteroidota</taxon>
        <taxon>Cytophagia</taxon>
        <taxon>Cytophagales</taxon>
        <taxon>Cyclobacteriaceae</taxon>
        <taxon>Cyclobacterium</taxon>
    </lineage>
</organism>
<dbReference type="PANTHER" id="PTHR31760:SF0">
    <property type="entry name" value="S-ADENOSYL-L-METHIONINE-DEPENDENT METHYLTRANSFERASES SUPERFAMILY PROTEIN"/>
    <property type="match status" value="1"/>
</dbReference>
<dbReference type="GO" id="GO:0005829">
    <property type="term" value="C:cytosol"/>
    <property type="evidence" value="ECO:0007669"/>
    <property type="project" value="TreeGrafter"/>
</dbReference>
<name>A0A0H4PTP1_9BACT</name>
<dbReference type="KEGG" id="camu:CA2015_2299"/>
<dbReference type="STRING" id="320787.CA2015_2299"/>
<feature type="binding site" evidence="6">
    <location>
        <position position="75"/>
    </location>
    <ligand>
        <name>S-adenosyl-L-methionine</name>
        <dbReference type="ChEBI" id="CHEBI:59789"/>
    </ligand>
</feature>
<keyword evidence="5 6" id="KW-0949">S-adenosyl-L-methionine</keyword>
<evidence type="ECO:0000256" key="5">
    <source>
        <dbReference type="ARBA" id="ARBA00022691"/>
    </source>
</evidence>
<dbReference type="HAMAP" id="MF_00074">
    <property type="entry name" value="16SrRNA_methyltr_G"/>
    <property type="match status" value="1"/>
</dbReference>
<dbReference type="Pfam" id="PF02527">
    <property type="entry name" value="GidB"/>
    <property type="match status" value="1"/>
</dbReference>
<accession>A0A0H4PTP1</accession>
<dbReference type="EMBL" id="CP012040">
    <property type="protein sequence ID" value="AKP51717.1"/>
    <property type="molecule type" value="Genomic_DNA"/>
</dbReference>
<dbReference type="OrthoDB" id="9808773at2"/>
<comment type="similarity">
    <text evidence="6">Belongs to the methyltransferase superfamily. RNA methyltransferase RsmG family.</text>
</comment>
<comment type="function">
    <text evidence="6">Specifically methylates the N7 position of a guanine in 16S rRNA.</text>
</comment>
<sequence length="216" mass="25263">MTPDHKLIQHYFPELNTHQIDQFERMGELYLDWNSKINVISRKDMDSFYIHHVLHSLGIAKLISFEAGTKILDIGTGGGFPGIPLAIMFPEVQFHLVDSIGKKITVVKDVVKQLGLKNVEPQQVRAESLTDRKYHYIISRAVTQMEKFYPWIKGKFRKEDMHPEFQNGVFYLKGGEVDEELEALNLNYVSYHLEDYYTEPFFETKKVVYLPYEGKR</sequence>
<protein>
    <recommendedName>
        <fullName evidence="6">Ribosomal RNA small subunit methyltransferase G</fullName>
        <ecNumber evidence="6">2.1.1.-</ecNumber>
    </recommendedName>
    <alternativeName>
        <fullName evidence="6">16S rRNA 7-methylguanosine methyltransferase</fullName>
        <shortName evidence="6">16S rRNA m7G methyltransferase</shortName>
    </alternativeName>
</protein>
<gene>
    <name evidence="6" type="primary">rsmG</name>
    <name evidence="7" type="ORF">CA2015_2299</name>
</gene>
<evidence type="ECO:0000313" key="7">
    <source>
        <dbReference type="EMBL" id="AKP51717.1"/>
    </source>
</evidence>
<feature type="binding site" evidence="6">
    <location>
        <position position="140"/>
    </location>
    <ligand>
        <name>S-adenosyl-L-methionine</name>
        <dbReference type="ChEBI" id="CHEBI:59789"/>
    </ligand>
</feature>
<keyword evidence="2 6" id="KW-0698">rRNA processing</keyword>
<dbReference type="CDD" id="cd02440">
    <property type="entry name" value="AdoMet_MTases"/>
    <property type="match status" value="1"/>
</dbReference>
<comment type="subcellular location">
    <subcellularLocation>
        <location evidence="6">Cytoplasm</location>
    </subcellularLocation>
</comment>
<keyword evidence="1 6" id="KW-0963">Cytoplasm</keyword>
<evidence type="ECO:0000313" key="8">
    <source>
        <dbReference type="Proteomes" id="UP000036520"/>
    </source>
</evidence>
<dbReference type="RefSeq" id="WP_048642022.1">
    <property type="nucleotide sequence ID" value="NZ_CP012040.1"/>
</dbReference>
<dbReference type="Proteomes" id="UP000036520">
    <property type="component" value="Chromosome"/>
</dbReference>
<keyword evidence="4 6" id="KW-0808">Transferase</keyword>
<dbReference type="AlphaFoldDB" id="A0A0H4PTP1"/>
<evidence type="ECO:0000256" key="4">
    <source>
        <dbReference type="ARBA" id="ARBA00022679"/>
    </source>
</evidence>
<dbReference type="PANTHER" id="PTHR31760">
    <property type="entry name" value="S-ADENOSYL-L-METHIONINE-DEPENDENT METHYLTRANSFERASES SUPERFAMILY PROTEIN"/>
    <property type="match status" value="1"/>
</dbReference>
<keyword evidence="3 6" id="KW-0489">Methyltransferase</keyword>
<dbReference type="InterPro" id="IPR003682">
    <property type="entry name" value="rRNA_ssu_MeTfrase_G"/>
</dbReference>
<reference evidence="7 8" key="1">
    <citation type="submission" date="2015-07" db="EMBL/GenBank/DDBJ databases">
        <authorList>
            <person name="Kim K.M."/>
        </authorList>
    </citation>
    <scope>NUCLEOTIDE SEQUENCE [LARGE SCALE GENOMIC DNA]</scope>
    <source>
        <strain evidence="7 8">KCTC 12363</strain>
    </source>
</reference>
<dbReference type="NCBIfam" id="TIGR00138">
    <property type="entry name" value="rsmG_gidB"/>
    <property type="match status" value="1"/>
</dbReference>
<feature type="binding site" evidence="6">
    <location>
        <begin position="126"/>
        <end position="127"/>
    </location>
    <ligand>
        <name>S-adenosyl-L-methionine</name>
        <dbReference type="ChEBI" id="CHEBI:59789"/>
    </ligand>
</feature>
<evidence type="ECO:0000256" key="6">
    <source>
        <dbReference type="HAMAP-Rule" id="MF_00074"/>
    </source>
</evidence>
<dbReference type="SUPFAM" id="SSF53335">
    <property type="entry name" value="S-adenosyl-L-methionine-dependent methyltransferases"/>
    <property type="match status" value="1"/>
</dbReference>
<dbReference type="PATRIC" id="fig|320787.5.peg.2523"/>
<evidence type="ECO:0000256" key="3">
    <source>
        <dbReference type="ARBA" id="ARBA00022603"/>
    </source>
</evidence>
<dbReference type="InterPro" id="IPR029063">
    <property type="entry name" value="SAM-dependent_MTases_sf"/>
</dbReference>
<dbReference type="EC" id="2.1.1.-" evidence="6"/>
<proteinExistence type="inferred from homology"/>
<feature type="binding site" evidence="6">
    <location>
        <position position="80"/>
    </location>
    <ligand>
        <name>S-adenosyl-L-methionine</name>
        <dbReference type="ChEBI" id="CHEBI:59789"/>
    </ligand>
</feature>
<dbReference type="GO" id="GO:0070043">
    <property type="term" value="F:rRNA (guanine-N7-)-methyltransferase activity"/>
    <property type="evidence" value="ECO:0007669"/>
    <property type="project" value="UniProtKB-UniRule"/>
</dbReference>
<dbReference type="PIRSF" id="PIRSF003078">
    <property type="entry name" value="GidB"/>
    <property type="match status" value="1"/>
</dbReference>
<dbReference type="Gene3D" id="3.40.50.150">
    <property type="entry name" value="Vaccinia Virus protein VP39"/>
    <property type="match status" value="1"/>
</dbReference>
<evidence type="ECO:0000256" key="2">
    <source>
        <dbReference type="ARBA" id="ARBA00022552"/>
    </source>
</evidence>